<accession>A0ABN8S9S3</accession>
<dbReference type="PROSITE" id="PS50262">
    <property type="entry name" value="G_PROTEIN_RECEP_F1_2"/>
    <property type="match status" value="1"/>
</dbReference>
<evidence type="ECO:0000256" key="6">
    <source>
        <dbReference type="ARBA" id="ARBA00023136"/>
    </source>
</evidence>
<evidence type="ECO:0000256" key="8">
    <source>
        <dbReference type="ARBA" id="ARBA00023224"/>
    </source>
</evidence>
<feature type="transmembrane region" description="Helical" evidence="9">
    <location>
        <begin position="283"/>
        <end position="305"/>
    </location>
</feature>
<evidence type="ECO:0000256" key="7">
    <source>
        <dbReference type="ARBA" id="ARBA00023170"/>
    </source>
</evidence>
<keyword evidence="3 9" id="KW-0812">Transmembrane</keyword>
<dbReference type="Proteomes" id="UP001159405">
    <property type="component" value="Unassembled WGS sequence"/>
</dbReference>
<dbReference type="SUPFAM" id="SSF81321">
    <property type="entry name" value="Family A G protein-coupled receptor-like"/>
    <property type="match status" value="1"/>
</dbReference>
<comment type="caution">
    <text evidence="11">The sequence shown here is derived from an EMBL/GenBank/DDBJ whole genome shotgun (WGS) entry which is preliminary data.</text>
</comment>
<keyword evidence="7" id="KW-0675">Receptor</keyword>
<proteinExistence type="predicted"/>
<feature type="non-terminal residue" evidence="11">
    <location>
        <position position="1"/>
    </location>
</feature>
<dbReference type="EMBL" id="CALNXK010000625">
    <property type="protein sequence ID" value="CAH3188461.1"/>
    <property type="molecule type" value="Genomic_DNA"/>
</dbReference>
<dbReference type="PANTHER" id="PTHR24230">
    <property type="entry name" value="G-PROTEIN COUPLED RECEPTOR"/>
    <property type="match status" value="1"/>
</dbReference>
<evidence type="ECO:0000313" key="12">
    <source>
        <dbReference type="Proteomes" id="UP001159405"/>
    </source>
</evidence>
<keyword evidence="6 9" id="KW-0472">Membrane</keyword>
<dbReference type="PRINTS" id="PR00237">
    <property type="entry name" value="GPCRRHODOPSN"/>
</dbReference>
<reference evidence="11 12" key="1">
    <citation type="submission" date="2022-05" db="EMBL/GenBank/DDBJ databases">
        <authorList>
            <consortium name="Genoscope - CEA"/>
            <person name="William W."/>
        </authorList>
    </citation>
    <scope>NUCLEOTIDE SEQUENCE [LARGE SCALE GENOMIC DNA]</scope>
</reference>
<feature type="transmembrane region" description="Helical" evidence="9">
    <location>
        <begin position="103"/>
        <end position="123"/>
    </location>
</feature>
<keyword evidence="8" id="KW-0807">Transducer</keyword>
<evidence type="ECO:0000256" key="9">
    <source>
        <dbReference type="SAM" id="Phobius"/>
    </source>
</evidence>
<feature type="transmembrane region" description="Helical" evidence="9">
    <location>
        <begin position="144"/>
        <end position="163"/>
    </location>
</feature>
<keyword evidence="2" id="KW-1003">Cell membrane</keyword>
<evidence type="ECO:0000256" key="3">
    <source>
        <dbReference type="ARBA" id="ARBA00022692"/>
    </source>
</evidence>
<dbReference type="Pfam" id="PF00001">
    <property type="entry name" value="7tm_1"/>
    <property type="match status" value="1"/>
</dbReference>
<dbReference type="PANTHER" id="PTHR24230:SF75">
    <property type="entry name" value="RELAXIN FAMILY PEPTIDE RECEPTOR 3"/>
    <property type="match status" value="1"/>
</dbReference>
<feature type="domain" description="G-protein coupled receptors family 1 profile" evidence="10">
    <location>
        <begin position="37"/>
        <end position="303"/>
    </location>
</feature>
<name>A0ABN8S9S3_9CNID</name>
<comment type="subcellular location">
    <subcellularLocation>
        <location evidence="1">Cell membrane</location>
        <topology evidence="1">Multi-pass membrane protein</topology>
    </subcellularLocation>
</comment>
<organism evidence="11 12">
    <name type="scientific">Porites lobata</name>
    <dbReference type="NCBI Taxonomy" id="104759"/>
    <lineage>
        <taxon>Eukaryota</taxon>
        <taxon>Metazoa</taxon>
        <taxon>Cnidaria</taxon>
        <taxon>Anthozoa</taxon>
        <taxon>Hexacorallia</taxon>
        <taxon>Scleractinia</taxon>
        <taxon>Fungiina</taxon>
        <taxon>Poritidae</taxon>
        <taxon>Porites</taxon>
    </lineage>
</organism>
<evidence type="ECO:0000313" key="11">
    <source>
        <dbReference type="EMBL" id="CAH3188461.1"/>
    </source>
</evidence>
<evidence type="ECO:0000256" key="2">
    <source>
        <dbReference type="ARBA" id="ARBA00022475"/>
    </source>
</evidence>
<dbReference type="CDD" id="cd00637">
    <property type="entry name" value="7tm_classA_rhodopsin-like"/>
    <property type="match status" value="1"/>
</dbReference>
<protein>
    <recommendedName>
        <fullName evidence="10">G-protein coupled receptors family 1 profile domain-containing protein</fullName>
    </recommendedName>
</protein>
<dbReference type="InterPro" id="IPR017452">
    <property type="entry name" value="GPCR_Rhodpsn_7TM"/>
</dbReference>
<feature type="non-terminal residue" evidence="11">
    <location>
        <position position="314"/>
    </location>
</feature>
<feature type="transmembrane region" description="Helical" evidence="9">
    <location>
        <begin position="247"/>
        <end position="271"/>
    </location>
</feature>
<feature type="transmembrane region" description="Helical" evidence="9">
    <location>
        <begin position="190"/>
        <end position="213"/>
    </location>
</feature>
<dbReference type="Gene3D" id="1.20.1070.10">
    <property type="entry name" value="Rhodopsin 7-helix transmembrane proteins"/>
    <property type="match status" value="1"/>
</dbReference>
<feature type="transmembrane region" description="Helical" evidence="9">
    <location>
        <begin position="65"/>
        <end position="91"/>
    </location>
</feature>
<evidence type="ECO:0000256" key="1">
    <source>
        <dbReference type="ARBA" id="ARBA00004651"/>
    </source>
</evidence>
<evidence type="ECO:0000259" key="10">
    <source>
        <dbReference type="PROSITE" id="PS50262"/>
    </source>
</evidence>
<keyword evidence="12" id="KW-1185">Reference proteome</keyword>
<evidence type="ECO:0000256" key="4">
    <source>
        <dbReference type="ARBA" id="ARBA00022989"/>
    </source>
</evidence>
<evidence type="ECO:0000256" key="5">
    <source>
        <dbReference type="ARBA" id="ARBA00023040"/>
    </source>
</evidence>
<keyword evidence="4 9" id="KW-1133">Transmembrane helix</keyword>
<feature type="transmembrane region" description="Helical" evidence="9">
    <location>
        <begin position="20"/>
        <end position="45"/>
    </location>
</feature>
<dbReference type="InterPro" id="IPR000276">
    <property type="entry name" value="GPCR_Rhodpsn"/>
</dbReference>
<gene>
    <name evidence="11" type="ORF">PLOB_00040693</name>
</gene>
<sequence>NHTKTLGLTYVFTPAGNITKRVLCVVLLFLGIVGFLGNCCIFYFLGKKPKRGVIQTNRFVTNLNLYIRSLSLSDLLNSAVSAPLLCIQISFDVFQRGWACKAVRYTNFLFSAATVNTLVVISIEKYLATRTVFRTVSTRSMRRMIIFAWLLGALFMLLPAATYDGTTVVLNDTHYTVICKNNEHFFPFRVTWIILPIQYILPGMFVTYVNLCLMKTVWDSGRRQVATVTKRDFQAELRLKKIRGTTLLVALTFSFIIPFFFFLGNIAYTQIAKPQRDFTTDYAWRYGTGCVVYLSALLNFAIYFVQVRSFRLFV</sequence>
<keyword evidence="5" id="KW-0297">G-protein coupled receptor</keyword>